<protein>
    <submittedName>
        <fullName evidence="2">Uncharacterized protein</fullName>
    </submittedName>
</protein>
<dbReference type="RefSeq" id="WP_108633290.1">
    <property type="nucleotide sequence ID" value="NZ_QCXX01000002.1"/>
</dbReference>
<accession>A0A363NW66</accession>
<evidence type="ECO:0000256" key="1">
    <source>
        <dbReference type="SAM" id="Phobius"/>
    </source>
</evidence>
<evidence type="ECO:0000313" key="2">
    <source>
        <dbReference type="EMBL" id="PUV24958.1"/>
    </source>
</evidence>
<keyword evidence="1" id="KW-1133">Transmembrane helix</keyword>
<proteinExistence type="predicted"/>
<name>A0A363NW66_9SPHI</name>
<keyword evidence="1" id="KW-0812">Transmembrane</keyword>
<feature type="transmembrane region" description="Helical" evidence="1">
    <location>
        <begin position="65"/>
        <end position="86"/>
    </location>
</feature>
<dbReference type="OrthoDB" id="708961at2"/>
<evidence type="ECO:0000313" key="3">
    <source>
        <dbReference type="Proteomes" id="UP000250831"/>
    </source>
</evidence>
<feature type="transmembrane region" description="Helical" evidence="1">
    <location>
        <begin position="31"/>
        <end position="53"/>
    </location>
</feature>
<dbReference type="Proteomes" id="UP000250831">
    <property type="component" value="Unassembled WGS sequence"/>
</dbReference>
<feature type="transmembrane region" description="Helical" evidence="1">
    <location>
        <begin position="7"/>
        <end position="25"/>
    </location>
</feature>
<organism evidence="2 3">
    <name type="scientific">Sphingobacterium athyrii</name>
    <dbReference type="NCBI Taxonomy" id="2152717"/>
    <lineage>
        <taxon>Bacteria</taxon>
        <taxon>Pseudomonadati</taxon>
        <taxon>Bacteroidota</taxon>
        <taxon>Sphingobacteriia</taxon>
        <taxon>Sphingobacteriales</taxon>
        <taxon>Sphingobacteriaceae</taxon>
        <taxon>Sphingobacterium</taxon>
    </lineage>
</organism>
<sequence length="152" mass="17544">MNYKTIGYFLSSTLIIGLLYTNGWFDVSYAFRQFLGIIFLILYFVGTVFLVKRPILKDRKLRKHLLVRLSVLLFIALIIVISQWFIDKETDRLGAGYLLYFELLGFGIPLIIYTAIESMRLLAKKNYAALCINLFLVIGIYCLVIFSGLFGF</sequence>
<comment type="caution">
    <text evidence="2">The sequence shown here is derived from an EMBL/GenBank/DDBJ whole genome shotgun (WGS) entry which is preliminary data.</text>
</comment>
<feature type="transmembrane region" description="Helical" evidence="1">
    <location>
        <begin position="128"/>
        <end position="150"/>
    </location>
</feature>
<gene>
    <name evidence="2" type="ORF">DCO56_08375</name>
</gene>
<keyword evidence="1" id="KW-0472">Membrane</keyword>
<dbReference type="AlphaFoldDB" id="A0A363NW66"/>
<dbReference type="EMBL" id="QCXX01000002">
    <property type="protein sequence ID" value="PUV24958.1"/>
    <property type="molecule type" value="Genomic_DNA"/>
</dbReference>
<reference evidence="2 3" key="1">
    <citation type="submission" date="2018-04" db="EMBL/GenBank/DDBJ databases">
        <title>Sphingobacterium sp. M46 Genome.</title>
        <authorList>
            <person name="Cheng J."/>
            <person name="Li Y."/>
        </authorList>
    </citation>
    <scope>NUCLEOTIDE SEQUENCE [LARGE SCALE GENOMIC DNA]</scope>
    <source>
        <strain evidence="2 3">M46</strain>
    </source>
</reference>
<keyword evidence="3" id="KW-1185">Reference proteome</keyword>
<feature type="transmembrane region" description="Helical" evidence="1">
    <location>
        <begin position="98"/>
        <end position="116"/>
    </location>
</feature>